<keyword evidence="2 4" id="KW-0378">Hydrolase</keyword>
<accession>A0A8E2EFA1</accession>
<dbReference type="PANTHER" id="PTHR46118">
    <property type="entry name" value="PROTEIN ABHD11"/>
    <property type="match status" value="1"/>
</dbReference>
<dbReference type="FunFam" id="3.40.50.1820:FF:000039">
    <property type="entry name" value="Esterase ybfF"/>
    <property type="match status" value="1"/>
</dbReference>
<dbReference type="EMBL" id="KV744880">
    <property type="protein sequence ID" value="OCK82725.1"/>
    <property type="molecule type" value="Genomic_DNA"/>
</dbReference>
<organism evidence="4 5">
    <name type="scientific">Lepidopterella palustris CBS 459.81</name>
    <dbReference type="NCBI Taxonomy" id="1314670"/>
    <lineage>
        <taxon>Eukaryota</taxon>
        <taxon>Fungi</taxon>
        <taxon>Dikarya</taxon>
        <taxon>Ascomycota</taxon>
        <taxon>Pezizomycotina</taxon>
        <taxon>Dothideomycetes</taxon>
        <taxon>Pleosporomycetidae</taxon>
        <taxon>Mytilinidiales</taxon>
        <taxon>Argynnaceae</taxon>
        <taxon>Lepidopterella</taxon>
    </lineage>
</organism>
<dbReference type="OrthoDB" id="8119704at2759"/>
<dbReference type="Proteomes" id="UP000250266">
    <property type="component" value="Unassembled WGS sequence"/>
</dbReference>
<dbReference type="InterPro" id="IPR029058">
    <property type="entry name" value="AB_hydrolase_fold"/>
</dbReference>
<evidence type="ECO:0000313" key="4">
    <source>
        <dbReference type="EMBL" id="OCK82725.1"/>
    </source>
</evidence>
<dbReference type="InterPro" id="IPR000073">
    <property type="entry name" value="AB_hydrolase_1"/>
</dbReference>
<comment type="similarity">
    <text evidence="1">Belongs to the AB hydrolase superfamily.</text>
</comment>
<dbReference type="Gene3D" id="3.40.50.1820">
    <property type="entry name" value="alpha/beta hydrolase"/>
    <property type="match status" value="1"/>
</dbReference>
<sequence length="310" mass="34699">MQALPRRIPPLLHPKHFNRINPALSAASVRPFHAGAQLRALDLAFDYHENGGKATGAPIVILHGLFGSKKNNRSMSKALARDLGRPVYAIDLRNHGDSPHDTTHNYIALAEDTENFLQQHNLKDPTLIGHSMGAKTAMTVALRNPESCASIIAVDNAPVDAALASDFPKFVMGMQKVEEAKVKTQKEADKILEAYAKDLPVRQYLLTNLIKSPESSANHLKFRIPVRILAHSLDDMADFPFSDPEKNRFEKPALFVRGTRSHYVSDETLPIIGRFFPRFELVDVEAGHWVISENPEEFRRAVVEFLQDKE</sequence>
<dbReference type="GO" id="GO:0052689">
    <property type="term" value="F:carboxylic ester hydrolase activity"/>
    <property type="evidence" value="ECO:0007669"/>
    <property type="project" value="TreeGrafter"/>
</dbReference>
<dbReference type="GO" id="GO:0005739">
    <property type="term" value="C:mitochondrion"/>
    <property type="evidence" value="ECO:0007669"/>
    <property type="project" value="TreeGrafter"/>
</dbReference>
<proteinExistence type="inferred from homology"/>
<feature type="domain" description="AB hydrolase-1" evidence="3">
    <location>
        <begin position="58"/>
        <end position="295"/>
    </location>
</feature>
<protein>
    <submittedName>
        <fullName evidence="4">Alpha/beta-hydrolase</fullName>
    </submittedName>
</protein>
<evidence type="ECO:0000256" key="2">
    <source>
        <dbReference type="ARBA" id="ARBA00022801"/>
    </source>
</evidence>
<reference evidence="4 5" key="1">
    <citation type="journal article" date="2016" name="Nat. Commun.">
        <title>Ectomycorrhizal ecology is imprinted in the genome of the dominant symbiotic fungus Cenococcum geophilum.</title>
        <authorList>
            <consortium name="DOE Joint Genome Institute"/>
            <person name="Peter M."/>
            <person name="Kohler A."/>
            <person name="Ohm R.A."/>
            <person name="Kuo A."/>
            <person name="Krutzmann J."/>
            <person name="Morin E."/>
            <person name="Arend M."/>
            <person name="Barry K.W."/>
            <person name="Binder M."/>
            <person name="Choi C."/>
            <person name="Clum A."/>
            <person name="Copeland A."/>
            <person name="Grisel N."/>
            <person name="Haridas S."/>
            <person name="Kipfer T."/>
            <person name="LaButti K."/>
            <person name="Lindquist E."/>
            <person name="Lipzen A."/>
            <person name="Maire R."/>
            <person name="Meier B."/>
            <person name="Mihaltcheva S."/>
            <person name="Molinier V."/>
            <person name="Murat C."/>
            <person name="Poggeler S."/>
            <person name="Quandt C.A."/>
            <person name="Sperisen C."/>
            <person name="Tritt A."/>
            <person name="Tisserant E."/>
            <person name="Crous P.W."/>
            <person name="Henrissat B."/>
            <person name="Nehls U."/>
            <person name="Egli S."/>
            <person name="Spatafora J.W."/>
            <person name="Grigoriev I.V."/>
            <person name="Martin F.M."/>
        </authorList>
    </citation>
    <scope>NUCLEOTIDE SEQUENCE [LARGE SCALE GENOMIC DNA]</scope>
    <source>
        <strain evidence="4 5">CBS 459.81</strain>
    </source>
</reference>
<evidence type="ECO:0000256" key="1">
    <source>
        <dbReference type="ARBA" id="ARBA00008645"/>
    </source>
</evidence>
<dbReference type="PANTHER" id="PTHR46118:SF4">
    <property type="entry name" value="PROTEIN ABHD11"/>
    <property type="match status" value="1"/>
</dbReference>
<evidence type="ECO:0000259" key="3">
    <source>
        <dbReference type="Pfam" id="PF00561"/>
    </source>
</evidence>
<evidence type="ECO:0000313" key="5">
    <source>
        <dbReference type="Proteomes" id="UP000250266"/>
    </source>
</evidence>
<name>A0A8E2EFA1_9PEZI</name>
<gene>
    <name evidence="4" type="ORF">K432DRAFT_380206</name>
</gene>
<keyword evidence="5" id="KW-1185">Reference proteome</keyword>
<dbReference type="Pfam" id="PF00561">
    <property type="entry name" value="Abhydrolase_1"/>
    <property type="match status" value="1"/>
</dbReference>
<dbReference type="SUPFAM" id="SSF53474">
    <property type="entry name" value="alpha/beta-Hydrolases"/>
    <property type="match status" value="1"/>
</dbReference>
<dbReference type="AlphaFoldDB" id="A0A8E2EFA1"/>